<proteinExistence type="predicted"/>
<accession>A0A7R8YLL5</accession>
<keyword evidence="9" id="KW-0807">Transducer</keyword>
<dbReference type="GO" id="GO:0004984">
    <property type="term" value="F:olfactory receptor activity"/>
    <property type="evidence" value="ECO:0007669"/>
    <property type="project" value="InterPro"/>
</dbReference>
<keyword evidence="12" id="KW-1185">Reference proteome</keyword>
<keyword evidence="3" id="KW-0716">Sensory transduction</keyword>
<gene>
    <name evidence="11" type="ORF">HERILL_LOCUS973</name>
</gene>
<keyword evidence="6 10" id="KW-1133">Transmembrane helix</keyword>
<evidence type="ECO:0000313" key="12">
    <source>
        <dbReference type="Proteomes" id="UP000594454"/>
    </source>
</evidence>
<keyword evidence="8" id="KW-0675">Receptor</keyword>
<dbReference type="EMBL" id="LR899009">
    <property type="protein sequence ID" value="CAD7077643.1"/>
    <property type="molecule type" value="Genomic_DNA"/>
</dbReference>
<dbReference type="Pfam" id="PF02949">
    <property type="entry name" value="7tm_6"/>
    <property type="match status" value="1"/>
</dbReference>
<dbReference type="GO" id="GO:0005886">
    <property type="term" value="C:plasma membrane"/>
    <property type="evidence" value="ECO:0007669"/>
    <property type="project" value="UniProtKB-SubCell"/>
</dbReference>
<keyword evidence="7 10" id="KW-0472">Membrane</keyword>
<evidence type="ECO:0000256" key="1">
    <source>
        <dbReference type="ARBA" id="ARBA00004651"/>
    </source>
</evidence>
<evidence type="ECO:0000256" key="2">
    <source>
        <dbReference type="ARBA" id="ARBA00022475"/>
    </source>
</evidence>
<protein>
    <submittedName>
        <fullName evidence="11">Uncharacterized protein</fullName>
    </submittedName>
</protein>
<dbReference type="GO" id="GO:0007165">
    <property type="term" value="P:signal transduction"/>
    <property type="evidence" value="ECO:0007669"/>
    <property type="project" value="UniProtKB-KW"/>
</dbReference>
<evidence type="ECO:0000256" key="10">
    <source>
        <dbReference type="SAM" id="Phobius"/>
    </source>
</evidence>
<organism evidence="11 12">
    <name type="scientific">Hermetia illucens</name>
    <name type="common">Black soldier fly</name>
    <dbReference type="NCBI Taxonomy" id="343691"/>
    <lineage>
        <taxon>Eukaryota</taxon>
        <taxon>Metazoa</taxon>
        <taxon>Ecdysozoa</taxon>
        <taxon>Arthropoda</taxon>
        <taxon>Hexapoda</taxon>
        <taxon>Insecta</taxon>
        <taxon>Pterygota</taxon>
        <taxon>Neoptera</taxon>
        <taxon>Endopterygota</taxon>
        <taxon>Diptera</taxon>
        <taxon>Brachycera</taxon>
        <taxon>Stratiomyomorpha</taxon>
        <taxon>Stratiomyidae</taxon>
        <taxon>Hermetiinae</taxon>
        <taxon>Hermetia</taxon>
    </lineage>
</organism>
<evidence type="ECO:0000256" key="3">
    <source>
        <dbReference type="ARBA" id="ARBA00022606"/>
    </source>
</evidence>
<keyword evidence="4 10" id="KW-0812">Transmembrane</keyword>
<dbReference type="Proteomes" id="UP000594454">
    <property type="component" value="Chromosome 1"/>
</dbReference>
<comment type="subcellular location">
    <subcellularLocation>
        <location evidence="1">Cell membrane</location>
        <topology evidence="1">Multi-pass membrane protein</topology>
    </subcellularLocation>
</comment>
<reference evidence="11 12" key="1">
    <citation type="submission" date="2020-11" db="EMBL/GenBank/DDBJ databases">
        <authorList>
            <person name="Wallbank WR R."/>
            <person name="Pardo Diaz C."/>
            <person name="Kozak K."/>
            <person name="Martin S."/>
            <person name="Jiggins C."/>
            <person name="Moest M."/>
            <person name="Warren A I."/>
            <person name="Generalovic N T."/>
            <person name="Byers J.R.P. K."/>
            <person name="Montejo-Kovacevich G."/>
            <person name="Yen C E."/>
        </authorList>
    </citation>
    <scope>NUCLEOTIDE SEQUENCE [LARGE SCALE GENOMIC DNA]</scope>
</reference>
<sequence length="170" mass="19848">MLPVSLAVVLVFIEGVYFIIYQSDGWTVQWQAENASKGLNHLFVLFPTGSLSESFFFTFILPFYVAIVGFSCFFAWHTVNTAIMRYISFRLDVVKYRLENMRSNELTNALYSFNWYEVPLPLQKDIALFMGTSMRPITMKSSFINMKLNTFFMILKTSYSYFTLLQNFAK</sequence>
<dbReference type="PANTHER" id="PTHR21137">
    <property type="entry name" value="ODORANT RECEPTOR"/>
    <property type="match status" value="1"/>
</dbReference>
<evidence type="ECO:0000256" key="4">
    <source>
        <dbReference type="ARBA" id="ARBA00022692"/>
    </source>
</evidence>
<dbReference type="PANTHER" id="PTHR21137:SF35">
    <property type="entry name" value="ODORANT RECEPTOR 19A-RELATED"/>
    <property type="match status" value="1"/>
</dbReference>
<dbReference type="InParanoid" id="A0A7R8YLL5"/>
<feature type="transmembrane region" description="Helical" evidence="10">
    <location>
        <begin position="55"/>
        <end position="76"/>
    </location>
</feature>
<keyword evidence="5" id="KW-0552">Olfaction</keyword>
<evidence type="ECO:0000256" key="7">
    <source>
        <dbReference type="ARBA" id="ARBA00023136"/>
    </source>
</evidence>
<dbReference type="AlphaFoldDB" id="A0A7R8YLL5"/>
<dbReference type="GO" id="GO:0005549">
    <property type="term" value="F:odorant binding"/>
    <property type="evidence" value="ECO:0007669"/>
    <property type="project" value="InterPro"/>
</dbReference>
<dbReference type="OrthoDB" id="7281178at2759"/>
<evidence type="ECO:0000256" key="9">
    <source>
        <dbReference type="ARBA" id="ARBA00023224"/>
    </source>
</evidence>
<evidence type="ECO:0000256" key="8">
    <source>
        <dbReference type="ARBA" id="ARBA00023170"/>
    </source>
</evidence>
<name>A0A7R8YLL5_HERIL</name>
<dbReference type="InterPro" id="IPR004117">
    <property type="entry name" value="7tm6_olfct_rcpt"/>
</dbReference>
<evidence type="ECO:0000256" key="6">
    <source>
        <dbReference type="ARBA" id="ARBA00022989"/>
    </source>
</evidence>
<dbReference type="FunCoup" id="A0A7R8YLL5">
    <property type="interactions" value="15"/>
</dbReference>
<evidence type="ECO:0000256" key="5">
    <source>
        <dbReference type="ARBA" id="ARBA00022725"/>
    </source>
</evidence>
<keyword evidence="2" id="KW-1003">Cell membrane</keyword>
<evidence type="ECO:0000313" key="11">
    <source>
        <dbReference type="EMBL" id="CAD7077643.1"/>
    </source>
</evidence>